<dbReference type="GO" id="GO:0005886">
    <property type="term" value="C:plasma membrane"/>
    <property type="evidence" value="ECO:0007669"/>
    <property type="project" value="UniProtKB-SubCell"/>
</dbReference>
<feature type="region of interest" description="Disordered" evidence="6">
    <location>
        <begin position="1"/>
        <end position="124"/>
    </location>
</feature>
<feature type="compositionally biased region" description="Basic and acidic residues" evidence="6">
    <location>
        <begin position="39"/>
        <end position="58"/>
    </location>
</feature>
<feature type="compositionally biased region" description="Basic and acidic residues" evidence="6">
    <location>
        <begin position="8"/>
        <end position="23"/>
    </location>
</feature>
<protein>
    <submittedName>
        <fullName evidence="8">Flippase-like domain-containing protein</fullName>
    </submittedName>
</protein>
<evidence type="ECO:0000256" key="5">
    <source>
        <dbReference type="ARBA" id="ARBA00023136"/>
    </source>
</evidence>
<dbReference type="InterPro" id="IPR022791">
    <property type="entry name" value="L-PG_synthase/AglD"/>
</dbReference>
<dbReference type="PANTHER" id="PTHR40277:SF1">
    <property type="entry name" value="BLL5419 PROTEIN"/>
    <property type="match status" value="1"/>
</dbReference>
<feature type="transmembrane region" description="Helical" evidence="7">
    <location>
        <begin position="339"/>
        <end position="362"/>
    </location>
</feature>
<keyword evidence="3 7" id="KW-0812">Transmembrane</keyword>
<feature type="transmembrane region" description="Helical" evidence="7">
    <location>
        <begin position="368"/>
        <end position="388"/>
    </location>
</feature>
<feature type="compositionally biased region" description="Gly residues" evidence="6">
    <location>
        <begin position="88"/>
        <end position="108"/>
    </location>
</feature>
<evidence type="ECO:0000256" key="3">
    <source>
        <dbReference type="ARBA" id="ARBA00022692"/>
    </source>
</evidence>
<evidence type="ECO:0000256" key="7">
    <source>
        <dbReference type="SAM" id="Phobius"/>
    </source>
</evidence>
<evidence type="ECO:0000313" key="8">
    <source>
        <dbReference type="EMBL" id="MDA0566539.1"/>
    </source>
</evidence>
<keyword evidence="4 7" id="KW-1133">Transmembrane helix</keyword>
<evidence type="ECO:0000256" key="4">
    <source>
        <dbReference type="ARBA" id="ARBA00022989"/>
    </source>
</evidence>
<feature type="compositionally biased region" description="Basic and acidic residues" evidence="6">
    <location>
        <begin position="460"/>
        <end position="473"/>
    </location>
</feature>
<keyword evidence="5 7" id="KW-0472">Membrane</keyword>
<proteinExistence type="predicted"/>
<evidence type="ECO:0000256" key="6">
    <source>
        <dbReference type="SAM" id="MobiDB-lite"/>
    </source>
</evidence>
<organism evidence="8 9">
    <name type="scientific">Streptomonospora mangrovi</name>
    <dbReference type="NCBI Taxonomy" id="2883123"/>
    <lineage>
        <taxon>Bacteria</taxon>
        <taxon>Bacillati</taxon>
        <taxon>Actinomycetota</taxon>
        <taxon>Actinomycetes</taxon>
        <taxon>Streptosporangiales</taxon>
        <taxon>Nocardiopsidaceae</taxon>
        <taxon>Streptomonospora</taxon>
    </lineage>
</organism>
<keyword evidence="2" id="KW-1003">Cell membrane</keyword>
<dbReference type="AlphaFoldDB" id="A0A9X3NMM8"/>
<feature type="compositionally biased region" description="Low complexity" evidence="6">
    <location>
        <begin position="109"/>
        <end position="122"/>
    </location>
</feature>
<feature type="transmembrane region" description="Helical" evidence="7">
    <location>
        <begin position="258"/>
        <end position="283"/>
    </location>
</feature>
<accession>A0A9X3NMM8</accession>
<reference evidence="8" key="1">
    <citation type="submission" date="2021-10" db="EMBL/GenBank/DDBJ databases">
        <title>Streptomonospora sp. nov., isolated from mangrove soil.</title>
        <authorList>
            <person name="Chen X."/>
            <person name="Ge X."/>
            <person name="Liu W."/>
        </authorList>
    </citation>
    <scope>NUCLEOTIDE SEQUENCE</scope>
    <source>
        <strain evidence="8">S1-112</strain>
    </source>
</reference>
<dbReference type="Proteomes" id="UP001140076">
    <property type="component" value="Unassembled WGS sequence"/>
</dbReference>
<feature type="transmembrane region" description="Helical" evidence="7">
    <location>
        <begin position="289"/>
        <end position="313"/>
    </location>
</feature>
<name>A0A9X3NMM8_9ACTN</name>
<dbReference type="EMBL" id="JAJAQC010000037">
    <property type="protein sequence ID" value="MDA0566539.1"/>
    <property type="molecule type" value="Genomic_DNA"/>
</dbReference>
<feature type="region of interest" description="Disordered" evidence="6">
    <location>
        <begin position="450"/>
        <end position="473"/>
    </location>
</feature>
<evidence type="ECO:0000313" key="9">
    <source>
        <dbReference type="Proteomes" id="UP001140076"/>
    </source>
</evidence>
<feature type="transmembrane region" description="Helical" evidence="7">
    <location>
        <begin position="173"/>
        <end position="197"/>
    </location>
</feature>
<comment type="subcellular location">
    <subcellularLocation>
        <location evidence="1">Cell membrane</location>
        <topology evidence="1">Multi-pass membrane protein</topology>
    </subcellularLocation>
</comment>
<gene>
    <name evidence="8" type="ORF">LG943_19810</name>
</gene>
<keyword evidence="9" id="KW-1185">Reference proteome</keyword>
<sequence length="473" mass="47592">MDGGGSGEDGRALGGRRDPDGKRNPGGRECGPSGRRHRTDSGRRDPGGRGRTSRDGRHGPGSRKRGPGGRERDRGYGRHVLGGRRRGPGGGNRARSGGGRAAEGGGRAGAVSARARAGGRAGSAKRPRAWSRVDFPSDRLRAWVRVALSAGILALLVWRLGDDALRAGLAALGPGPVVAALGIGAATTVCGAGRWVVVARGLGLRLPFRAAVADYYRALLLNSVLPTGVLGDVHRAFRHGRRVGATGRAARAVLLERLAGQVVLVGAALPVLALAAPTVAAVVHRAEPSGAAAAAVLAGAAVIVGGALVWAVVGGHGRRLARVGAELGREVRAVASAPAVWLGALGLSAVALAGYLVLFVVAARAAGVAAPVAVLMPALVVALMAMSIPVGFGGWGPRESAAAAGFAAVGLDAAQGFGAAVAYGLLALVSTLPGAVVLLADRLRHRRSAKPGGRFAGGKVGDRTTADDQPIRR</sequence>
<dbReference type="Pfam" id="PF03706">
    <property type="entry name" value="LPG_synthase_TM"/>
    <property type="match status" value="1"/>
</dbReference>
<feature type="transmembrane region" description="Helical" evidence="7">
    <location>
        <begin position="142"/>
        <end position="161"/>
    </location>
</feature>
<evidence type="ECO:0000256" key="1">
    <source>
        <dbReference type="ARBA" id="ARBA00004651"/>
    </source>
</evidence>
<evidence type="ECO:0000256" key="2">
    <source>
        <dbReference type="ARBA" id="ARBA00022475"/>
    </source>
</evidence>
<comment type="caution">
    <text evidence="8">The sequence shown here is derived from an EMBL/GenBank/DDBJ whole genome shotgun (WGS) entry which is preliminary data.</text>
</comment>
<dbReference type="PANTHER" id="PTHR40277">
    <property type="entry name" value="BLL5419 PROTEIN"/>
    <property type="match status" value="1"/>
</dbReference>
<feature type="transmembrane region" description="Helical" evidence="7">
    <location>
        <begin position="423"/>
        <end position="440"/>
    </location>
</feature>